<dbReference type="InterPro" id="IPR029063">
    <property type="entry name" value="SAM-dependent_MTases_sf"/>
</dbReference>
<dbReference type="Gene3D" id="3.40.50.150">
    <property type="entry name" value="Vaccinia Virus protein VP39"/>
    <property type="match status" value="1"/>
</dbReference>
<dbReference type="SUPFAM" id="SSF53335">
    <property type="entry name" value="S-adenosyl-L-methionine-dependent methyltransferases"/>
    <property type="match status" value="1"/>
</dbReference>
<dbReference type="GO" id="GO:0032259">
    <property type="term" value="P:methylation"/>
    <property type="evidence" value="ECO:0007669"/>
    <property type="project" value="InterPro"/>
</dbReference>
<keyword evidence="3" id="KW-1185">Reference proteome</keyword>
<protein>
    <recommendedName>
        <fullName evidence="1">Methyltransferase small domain-containing protein</fullName>
    </recommendedName>
</protein>
<dbReference type="InterPro" id="IPR002052">
    <property type="entry name" value="DNA_methylase_N6_adenine_CS"/>
</dbReference>
<dbReference type="Proteomes" id="UP000663193">
    <property type="component" value="Chromosome 6"/>
</dbReference>
<sequence length="343" mass="37389">MTQDHEATAAIQALTKYLGEQKYTFVCPSPETQGRVVQKRSSHASTADAKSIHDFFGWSLPCSEETLRSIIPDDIFDALHKSSVIKSNGNKFRSTIRVSDFYLPIAPDHEPEITPLYYIHSSFPASSDAVFFGPDTYLFIGFLQTISEHMLQSPNCVVDVCCGSGAGAIHMARTYPHAEVIGLDLNPRALSLGGVNARLAGTEVTFHESDLYAAVPETLKSSGIDLIVSNPPYIASCPKNEEDLPIYADGGAEFGLDISLRIVEEGMKILASNGMIIVYTGVAIPVDDPGHDAFLEKLNRVEDAELVEYKILHPDMWPEEIGRGAYADVGRIQAVGAALRKKS</sequence>
<accession>A0A7U2EZT3</accession>
<dbReference type="CDD" id="cd02440">
    <property type="entry name" value="AdoMet_MTases"/>
    <property type="match status" value="1"/>
</dbReference>
<evidence type="ECO:0000259" key="1">
    <source>
        <dbReference type="Pfam" id="PF05175"/>
    </source>
</evidence>
<gene>
    <name evidence="2" type="ORF">JI435_055390</name>
</gene>
<dbReference type="Pfam" id="PF05175">
    <property type="entry name" value="MTS"/>
    <property type="match status" value="1"/>
</dbReference>
<feature type="domain" description="Methyltransferase small" evidence="1">
    <location>
        <begin position="149"/>
        <end position="235"/>
    </location>
</feature>
<dbReference type="PANTHER" id="PTHR18895">
    <property type="entry name" value="HEMK METHYLTRANSFERASE"/>
    <property type="match status" value="1"/>
</dbReference>
<dbReference type="PROSITE" id="PS00092">
    <property type="entry name" value="N6_MTASE"/>
    <property type="match status" value="1"/>
</dbReference>
<dbReference type="GO" id="GO:0008757">
    <property type="term" value="F:S-adenosylmethionine-dependent methyltransferase activity"/>
    <property type="evidence" value="ECO:0007669"/>
    <property type="project" value="UniProtKB-ARBA"/>
</dbReference>
<dbReference type="VEuPathDB" id="FungiDB:JI435_055390"/>
<dbReference type="OrthoDB" id="10017101at2759"/>
<organism evidence="2 3">
    <name type="scientific">Phaeosphaeria nodorum (strain SN15 / ATCC MYA-4574 / FGSC 10173)</name>
    <name type="common">Glume blotch fungus</name>
    <name type="synonym">Parastagonospora nodorum</name>
    <dbReference type="NCBI Taxonomy" id="321614"/>
    <lineage>
        <taxon>Eukaryota</taxon>
        <taxon>Fungi</taxon>
        <taxon>Dikarya</taxon>
        <taxon>Ascomycota</taxon>
        <taxon>Pezizomycotina</taxon>
        <taxon>Dothideomycetes</taxon>
        <taxon>Pleosporomycetidae</taxon>
        <taxon>Pleosporales</taxon>
        <taxon>Pleosporineae</taxon>
        <taxon>Phaeosphaeriaceae</taxon>
        <taxon>Parastagonospora</taxon>
    </lineage>
</organism>
<dbReference type="GO" id="GO:0003676">
    <property type="term" value="F:nucleic acid binding"/>
    <property type="evidence" value="ECO:0007669"/>
    <property type="project" value="InterPro"/>
</dbReference>
<name>A0A7U2EZT3_PHANO</name>
<proteinExistence type="predicted"/>
<dbReference type="AlphaFoldDB" id="A0A7U2EZT3"/>
<evidence type="ECO:0000313" key="2">
    <source>
        <dbReference type="EMBL" id="QRC95901.1"/>
    </source>
</evidence>
<dbReference type="InterPro" id="IPR007848">
    <property type="entry name" value="Small_mtfrase_dom"/>
</dbReference>
<reference evidence="3" key="1">
    <citation type="journal article" date="2021" name="BMC Genomics">
        <title>Chromosome-level genome assembly and manually-curated proteome of model necrotroph Parastagonospora nodorum Sn15 reveals a genome-wide trove of candidate effector homologs, and redundancy of virulence-related functions within an accessory chromosome.</title>
        <authorList>
            <person name="Bertazzoni S."/>
            <person name="Jones D.A.B."/>
            <person name="Phan H.T."/>
            <person name="Tan K.-C."/>
            <person name="Hane J.K."/>
        </authorList>
    </citation>
    <scope>NUCLEOTIDE SEQUENCE [LARGE SCALE GENOMIC DNA]</scope>
    <source>
        <strain evidence="3">SN15 / ATCC MYA-4574 / FGSC 10173)</strain>
    </source>
</reference>
<dbReference type="InterPro" id="IPR050320">
    <property type="entry name" value="N5-glutamine_MTase"/>
</dbReference>
<dbReference type="PANTHER" id="PTHR18895:SF74">
    <property type="entry name" value="MTRF1L RELEASE FACTOR GLUTAMINE METHYLTRANSFERASE"/>
    <property type="match status" value="1"/>
</dbReference>
<dbReference type="EMBL" id="CP069028">
    <property type="protein sequence ID" value="QRC95901.1"/>
    <property type="molecule type" value="Genomic_DNA"/>
</dbReference>
<evidence type="ECO:0000313" key="3">
    <source>
        <dbReference type="Proteomes" id="UP000663193"/>
    </source>
</evidence>